<proteinExistence type="predicted"/>
<evidence type="ECO:0000313" key="3">
    <source>
        <dbReference type="EMBL" id="RII39124.1"/>
    </source>
</evidence>
<evidence type="ECO:0000313" key="4">
    <source>
        <dbReference type="Proteomes" id="UP000265848"/>
    </source>
</evidence>
<feature type="transmembrane region" description="Helical" evidence="2">
    <location>
        <begin position="18"/>
        <end position="38"/>
    </location>
</feature>
<protein>
    <submittedName>
        <fullName evidence="3">Uncharacterized protein</fullName>
    </submittedName>
</protein>
<accession>A0A399J1H5</accession>
<reference evidence="3 4" key="1">
    <citation type="submission" date="2018-08" db="EMBL/GenBank/DDBJ databases">
        <title>Pseudooceanicola sediminis CY03 in the family Rhodobacteracea.</title>
        <authorList>
            <person name="Zhang Y.-J."/>
        </authorList>
    </citation>
    <scope>NUCLEOTIDE SEQUENCE [LARGE SCALE GENOMIC DNA]</scope>
    <source>
        <strain evidence="3 4">CY03</strain>
    </source>
</reference>
<evidence type="ECO:0000256" key="1">
    <source>
        <dbReference type="SAM" id="MobiDB-lite"/>
    </source>
</evidence>
<sequence length="64" mass="6623">MSAPQTDVEKQARSHRSVIWGIVIVVVFGLAMAGFITLSGTSGEDDPDDAATTPTTSAGQTESN</sequence>
<dbReference type="EMBL" id="QWJJ01000006">
    <property type="protein sequence ID" value="RII39124.1"/>
    <property type="molecule type" value="Genomic_DNA"/>
</dbReference>
<dbReference type="RefSeq" id="WP_119398565.1">
    <property type="nucleotide sequence ID" value="NZ_QWJJ01000006.1"/>
</dbReference>
<name>A0A399J1H5_9RHOB</name>
<feature type="region of interest" description="Disordered" evidence="1">
    <location>
        <begin position="39"/>
        <end position="64"/>
    </location>
</feature>
<evidence type="ECO:0000256" key="2">
    <source>
        <dbReference type="SAM" id="Phobius"/>
    </source>
</evidence>
<dbReference type="AlphaFoldDB" id="A0A399J1H5"/>
<comment type="caution">
    <text evidence="3">The sequence shown here is derived from an EMBL/GenBank/DDBJ whole genome shotgun (WGS) entry which is preliminary data.</text>
</comment>
<keyword evidence="2" id="KW-0812">Transmembrane</keyword>
<gene>
    <name evidence="3" type="ORF">DL237_08165</name>
</gene>
<organism evidence="3 4">
    <name type="scientific">Pseudooceanicola sediminis</name>
    <dbReference type="NCBI Taxonomy" id="2211117"/>
    <lineage>
        <taxon>Bacteria</taxon>
        <taxon>Pseudomonadati</taxon>
        <taxon>Pseudomonadota</taxon>
        <taxon>Alphaproteobacteria</taxon>
        <taxon>Rhodobacterales</taxon>
        <taxon>Paracoccaceae</taxon>
        <taxon>Pseudooceanicola</taxon>
    </lineage>
</organism>
<keyword evidence="4" id="KW-1185">Reference proteome</keyword>
<keyword evidence="2" id="KW-1133">Transmembrane helix</keyword>
<dbReference type="Proteomes" id="UP000265848">
    <property type="component" value="Unassembled WGS sequence"/>
</dbReference>
<keyword evidence="2" id="KW-0472">Membrane</keyword>